<dbReference type="PANTHER" id="PTHR33067">
    <property type="entry name" value="RNA-DIRECTED DNA POLYMERASE-RELATED"/>
    <property type="match status" value="1"/>
</dbReference>
<sequence>FFGFKNWGVTPLNFVKKWKIGKPDTSHTMEIVLEDQSVLRPSGIIKDVSVKIKDLIFPVDFVIIDIDEDADVPIILGRPFLATSRTVIDMEKEELKLRMGD</sequence>
<comment type="caution">
    <text evidence="1">The sequence shown here is derived from an EMBL/GenBank/DDBJ whole genome shotgun (WGS) entry which is preliminary data.</text>
</comment>
<dbReference type="Pfam" id="PF08284">
    <property type="entry name" value="RVP_2"/>
    <property type="match status" value="1"/>
</dbReference>
<evidence type="ECO:0000313" key="2">
    <source>
        <dbReference type="Proteomes" id="UP000265520"/>
    </source>
</evidence>
<accession>A0A392RTU8</accession>
<evidence type="ECO:0000313" key="1">
    <source>
        <dbReference type="EMBL" id="MCI39799.1"/>
    </source>
</evidence>
<name>A0A392RTU8_9FABA</name>
<dbReference type="Gene3D" id="2.40.70.10">
    <property type="entry name" value="Acid Proteases"/>
    <property type="match status" value="1"/>
</dbReference>
<keyword evidence="2" id="KW-1185">Reference proteome</keyword>
<reference evidence="1 2" key="1">
    <citation type="journal article" date="2018" name="Front. Plant Sci.">
        <title>Red Clover (Trifolium pratense) and Zigzag Clover (T. medium) - A Picture of Genomic Similarities and Differences.</title>
        <authorList>
            <person name="Dluhosova J."/>
            <person name="Istvanek J."/>
            <person name="Nedelnik J."/>
            <person name="Repkova J."/>
        </authorList>
    </citation>
    <scope>NUCLEOTIDE SEQUENCE [LARGE SCALE GENOMIC DNA]</scope>
    <source>
        <strain evidence="2">cv. 10/8</strain>
        <tissue evidence="1">Leaf</tissue>
    </source>
</reference>
<dbReference type="AlphaFoldDB" id="A0A392RTU8"/>
<dbReference type="CDD" id="cd00303">
    <property type="entry name" value="retropepsin_like"/>
    <property type="match status" value="1"/>
</dbReference>
<protein>
    <submittedName>
        <fullName evidence="1">Uncharacterized protein</fullName>
    </submittedName>
</protein>
<organism evidence="1 2">
    <name type="scientific">Trifolium medium</name>
    <dbReference type="NCBI Taxonomy" id="97028"/>
    <lineage>
        <taxon>Eukaryota</taxon>
        <taxon>Viridiplantae</taxon>
        <taxon>Streptophyta</taxon>
        <taxon>Embryophyta</taxon>
        <taxon>Tracheophyta</taxon>
        <taxon>Spermatophyta</taxon>
        <taxon>Magnoliopsida</taxon>
        <taxon>eudicotyledons</taxon>
        <taxon>Gunneridae</taxon>
        <taxon>Pentapetalae</taxon>
        <taxon>rosids</taxon>
        <taxon>fabids</taxon>
        <taxon>Fabales</taxon>
        <taxon>Fabaceae</taxon>
        <taxon>Papilionoideae</taxon>
        <taxon>50 kb inversion clade</taxon>
        <taxon>NPAAA clade</taxon>
        <taxon>Hologalegina</taxon>
        <taxon>IRL clade</taxon>
        <taxon>Trifolieae</taxon>
        <taxon>Trifolium</taxon>
    </lineage>
</organism>
<dbReference type="EMBL" id="LXQA010271959">
    <property type="protein sequence ID" value="MCI39799.1"/>
    <property type="molecule type" value="Genomic_DNA"/>
</dbReference>
<dbReference type="Proteomes" id="UP000265520">
    <property type="component" value="Unassembled WGS sequence"/>
</dbReference>
<dbReference type="InterPro" id="IPR021109">
    <property type="entry name" value="Peptidase_aspartic_dom_sf"/>
</dbReference>
<dbReference type="PANTHER" id="PTHR33067:SF9">
    <property type="entry name" value="RNA-DIRECTED DNA POLYMERASE"/>
    <property type="match status" value="1"/>
</dbReference>
<proteinExistence type="predicted"/>
<feature type="non-terminal residue" evidence="1">
    <location>
        <position position="1"/>
    </location>
</feature>